<dbReference type="InterPro" id="IPR011032">
    <property type="entry name" value="GroES-like_sf"/>
</dbReference>
<proteinExistence type="inferred from homology"/>
<keyword evidence="6" id="KW-1185">Reference proteome</keyword>
<sequence>MVTHPPKREEVYMMMEELYETLAEMGYFERKLISTPVDENMPNATLARQLGYSELAIEVMNQLPYVRMRKTEEEEENNEDIFVWGAENEFLLYGSFADMRDDGALEACRDPFYGLSRSRNGEAEKGWDEDGGPYMRPDWVCLSDVGNHGVVMILDVKTLKLWTIDQINGNADPALTPIEDEYKPSGNSNSPKNYPSRLTRDALRDYIQKFKSLEWMPGSMYNGTYEGDEYARLYRENGWPSSFNRAPFEDLRFAEGKLNSTLKYIQTREKIWRLENWSLLPGDAEDKEKSKKDFEDGLKKAVEKLPRIQEKIDTARRGVMGAIPSYPTVLGGNFAGTVEEVGEGVDDGLVVGDQVFGFTWQTNPLKAHQTYVTLPTYLLGKIPKNSTPQAAVTLPDNLVTVFHSLTKDLDLSLPYPLPLSYAPAKEYAERPFLVWGGSSSVGQFAIQVLRFYGYKNIVTTASPKHFALLESFGATKCFDYRQADCISNILSYTSSFSASSDSPAIPLILDCIGSLPSSLLPISKLAKKGAKVAVLLPVIEKDSTETEVPIYIMDAAAPVKWEEGVRVRGVRTHFYLEVSFSPQVSLFNLKGDSCLPLRKEEKEREGNRADAKQNEHFKTTLQPKIVPSLLEKGIIKPNAYRLVEGETLLERAQLAMDILRRKEVSGERLVWRVSEE</sequence>
<evidence type="ECO:0000256" key="1">
    <source>
        <dbReference type="ARBA" id="ARBA00008072"/>
    </source>
</evidence>
<dbReference type="Proteomes" id="UP000566819">
    <property type="component" value="Unassembled WGS sequence"/>
</dbReference>
<dbReference type="CDD" id="cd08249">
    <property type="entry name" value="enoyl_reductase_like"/>
    <property type="match status" value="1"/>
</dbReference>
<evidence type="ECO:0000313" key="6">
    <source>
        <dbReference type="Proteomes" id="UP000566819"/>
    </source>
</evidence>
<comment type="caution">
    <text evidence="5">The sequence shown here is derived from an EMBL/GenBank/DDBJ whole genome shotgun (WGS) entry which is preliminary data.</text>
</comment>
<dbReference type="SUPFAM" id="SSF51735">
    <property type="entry name" value="NAD(P)-binding Rossmann-fold domains"/>
    <property type="match status" value="1"/>
</dbReference>
<dbReference type="InterPro" id="IPR036291">
    <property type="entry name" value="NAD(P)-bd_dom_sf"/>
</dbReference>
<evidence type="ECO:0000256" key="2">
    <source>
        <dbReference type="ARBA" id="ARBA00023002"/>
    </source>
</evidence>
<dbReference type="Gene3D" id="3.40.50.720">
    <property type="entry name" value="NAD(P)-binding Rossmann-like Domain"/>
    <property type="match status" value="1"/>
</dbReference>
<evidence type="ECO:0000259" key="4">
    <source>
        <dbReference type="SMART" id="SM00829"/>
    </source>
</evidence>
<keyword evidence="2" id="KW-0560">Oxidoreductase</keyword>
<dbReference type="InterPro" id="IPR013154">
    <property type="entry name" value="ADH-like_N"/>
</dbReference>
<evidence type="ECO:0000313" key="5">
    <source>
        <dbReference type="EMBL" id="KAF4625931.1"/>
    </source>
</evidence>
<dbReference type="GO" id="GO:0016651">
    <property type="term" value="F:oxidoreductase activity, acting on NAD(P)H"/>
    <property type="evidence" value="ECO:0007669"/>
    <property type="project" value="InterPro"/>
</dbReference>
<dbReference type="Pfam" id="PF08240">
    <property type="entry name" value="ADH_N"/>
    <property type="match status" value="1"/>
</dbReference>
<organism evidence="5 6">
    <name type="scientific">Cudoniella acicularis</name>
    <dbReference type="NCBI Taxonomy" id="354080"/>
    <lineage>
        <taxon>Eukaryota</taxon>
        <taxon>Fungi</taxon>
        <taxon>Dikarya</taxon>
        <taxon>Ascomycota</taxon>
        <taxon>Pezizomycotina</taxon>
        <taxon>Leotiomycetes</taxon>
        <taxon>Helotiales</taxon>
        <taxon>Tricladiaceae</taxon>
        <taxon>Cudoniella</taxon>
    </lineage>
</organism>
<dbReference type="EMBL" id="JAAMPI010001262">
    <property type="protein sequence ID" value="KAF4625931.1"/>
    <property type="molecule type" value="Genomic_DNA"/>
</dbReference>
<feature type="region of interest" description="Disordered" evidence="3">
    <location>
        <begin position="173"/>
        <end position="197"/>
    </location>
</feature>
<feature type="domain" description="Enoyl reductase (ER)" evidence="4">
    <location>
        <begin position="297"/>
        <end position="559"/>
    </location>
</feature>
<dbReference type="InterPro" id="IPR020843">
    <property type="entry name" value="ER"/>
</dbReference>
<name>A0A8H4VX79_9HELO</name>
<dbReference type="PANTHER" id="PTHR45348">
    <property type="entry name" value="HYPOTHETICAL OXIDOREDUCTASE (EUROFUNG)"/>
    <property type="match status" value="1"/>
</dbReference>
<accession>A0A8H4VX79</accession>
<dbReference type="InterPro" id="IPR047122">
    <property type="entry name" value="Trans-enoyl_RdTase-like"/>
</dbReference>
<evidence type="ECO:0000256" key="3">
    <source>
        <dbReference type="SAM" id="MobiDB-lite"/>
    </source>
</evidence>
<dbReference type="SUPFAM" id="SSF50129">
    <property type="entry name" value="GroES-like"/>
    <property type="match status" value="1"/>
</dbReference>
<protein>
    <recommendedName>
        <fullName evidence="4">Enoyl reductase (ER) domain-containing protein</fullName>
    </recommendedName>
</protein>
<comment type="similarity">
    <text evidence="1">Belongs to the zinc-containing alcohol dehydrogenase family.</text>
</comment>
<reference evidence="5 6" key="1">
    <citation type="submission" date="2020-03" db="EMBL/GenBank/DDBJ databases">
        <title>Draft Genome Sequence of Cudoniella acicularis.</title>
        <authorList>
            <person name="Buettner E."/>
            <person name="Kellner H."/>
        </authorList>
    </citation>
    <scope>NUCLEOTIDE SEQUENCE [LARGE SCALE GENOMIC DNA]</scope>
    <source>
        <strain evidence="5 6">DSM 108380</strain>
    </source>
</reference>
<dbReference type="PANTHER" id="PTHR45348:SF3">
    <property type="entry name" value="ENOYL REDUCTASE (ER) DOMAIN-CONTAINING PROTEIN"/>
    <property type="match status" value="1"/>
</dbReference>
<dbReference type="OrthoDB" id="9992527at2759"/>
<dbReference type="Gene3D" id="3.90.180.10">
    <property type="entry name" value="Medium-chain alcohol dehydrogenases, catalytic domain"/>
    <property type="match status" value="1"/>
</dbReference>
<dbReference type="AlphaFoldDB" id="A0A8H4VX79"/>
<dbReference type="SMART" id="SM00829">
    <property type="entry name" value="PKS_ER"/>
    <property type="match status" value="1"/>
</dbReference>
<gene>
    <name evidence="5" type="ORF">G7Y89_g12232</name>
</gene>